<comment type="caution">
    <text evidence="1">The sequence shown here is derived from an EMBL/GenBank/DDBJ whole genome shotgun (WGS) entry which is preliminary data.</text>
</comment>
<evidence type="ECO:0000313" key="1">
    <source>
        <dbReference type="EMBL" id="GCE29521.1"/>
    </source>
</evidence>
<gene>
    <name evidence="1" type="ORF">KDA_50050</name>
</gene>
<dbReference type="EMBL" id="BIFT01000002">
    <property type="protein sequence ID" value="GCE29521.1"/>
    <property type="molecule type" value="Genomic_DNA"/>
</dbReference>
<organism evidence="1 2">
    <name type="scientific">Dictyobacter alpinus</name>
    <dbReference type="NCBI Taxonomy" id="2014873"/>
    <lineage>
        <taxon>Bacteria</taxon>
        <taxon>Bacillati</taxon>
        <taxon>Chloroflexota</taxon>
        <taxon>Ktedonobacteria</taxon>
        <taxon>Ktedonobacterales</taxon>
        <taxon>Dictyobacteraceae</taxon>
        <taxon>Dictyobacter</taxon>
    </lineage>
</organism>
<dbReference type="Proteomes" id="UP000287171">
    <property type="component" value="Unassembled WGS sequence"/>
</dbReference>
<accession>A0A402BDM2</accession>
<protein>
    <submittedName>
        <fullName evidence="1">Uncharacterized protein</fullName>
    </submittedName>
</protein>
<sequence>MEQKGDTLQVRVASAIRQSEKGDGDATRDWYVDDILVKPLFIWLHSIFENGFIPLYVASEPSRSV</sequence>
<evidence type="ECO:0000313" key="2">
    <source>
        <dbReference type="Proteomes" id="UP000287171"/>
    </source>
</evidence>
<keyword evidence="2" id="KW-1185">Reference proteome</keyword>
<reference evidence="2" key="1">
    <citation type="submission" date="2018-12" db="EMBL/GenBank/DDBJ databases">
        <title>Tengunoibacter tsumagoiensis gen. nov., sp. nov., Dictyobacter kobayashii sp. nov., D. alpinus sp. nov., and D. joshuensis sp. nov. and description of Dictyobacteraceae fam. nov. within the order Ktedonobacterales isolated from Tengu-no-mugimeshi.</title>
        <authorList>
            <person name="Wang C.M."/>
            <person name="Zheng Y."/>
            <person name="Sakai Y."/>
            <person name="Toyoda A."/>
            <person name="Minakuchi Y."/>
            <person name="Abe K."/>
            <person name="Yokota A."/>
            <person name="Yabe S."/>
        </authorList>
    </citation>
    <scope>NUCLEOTIDE SEQUENCE [LARGE SCALE GENOMIC DNA]</scope>
    <source>
        <strain evidence="2">Uno16</strain>
    </source>
</reference>
<proteinExistence type="predicted"/>
<name>A0A402BDM2_9CHLR</name>
<dbReference type="AlphaFoldDB" id="A0A402BDM2"/>